<comment type="caution">
    <text evidence="2">The sequence shown here is derived from an EMBL/GenBank/DDBJ whole genome shotgun (WGS) entry which is preliminary data.</text>
</comment>
<evidence type="ECO:0000256" key="1">
    <source>
        <dbReference type="SAM" id="MobiDB-lite"/>
    </source>
</evidence>
<dbReference type="Gramene" id="OE9A001137T1">
    <property type="protein sequence ID" value="OE9A001137C1"/>
    <property type="gene ID" value="OE9A001137"/>
</dbReference>
<evidence type="ECO:0000313" key="2">
    <source>
        <dbReference type="EMBL" id="CAA3023468.1"/>
    </source>
</evidence>
<accession>A0A8S0V144</accession>
<sequence>MDASALKKPSSFAAKSGNVAVSKKKEKFDSDDESNCNEEDVVDKKTNESSDDSDSKDEFSSNEDVGAATNGSVDATEKQNDSSKESESETLEYETSKTNHVVDGDRDEEELEKENMKECFIFNVKDDFCGLRKIGHLVLILGSKALKDVKIQGNWYAQQYTLILSLNFVI</sequence>
<reference evidence="2 3" key="1">
    <citation type="submission" date="2019-12" db="EMBL/GenBank/DDBJ databases">
        <authorList>
            <person name="Alioto T."/>
            <person name="Alioto T."/>
            <person name="Gomez Garrido J."/>
        </authorList>
    </citation>
    <scope>NUCLEOTIDE SEQUENCE [LARGE SCALE GENOMIC DNA]</scope>
</reference>
<organism evidence="2 3">
    <name type="scientific">Olea europaea subsp. europaea</name>
    <dbReference type="NCBI Taxonomy" id="158383"/>
    <lineage>
        <taxon>Eukaryota</taxon>
        <taxon>Viridiplantae</taxon>
        <taxon>Streptophyta</taxon>
        <taxon>Embryophyta</taxon>
        <taxon>Tracheophyta</taxon>
        <taxon>Spermatophyta</taxon>
        <taxon>Magnoliopsida</taxon>
        <taxon>eudicotyledons</taxon>
        <taxon>Gunneridae</taxon>
        <taxon>Pentapetalae</taxon>
        <taxon>asterids</taxon>
        <taxon>lamiids</taxon>
        <taxon>Lamiales</taxon>
        <taxon>Oleaceae</taxon>
        <taxon>Oleeae</taxon>
        <taxon>Olea</taxon>
    </lineage>
</organism>
<gene>
    <name evidence="2" type="ORF">OLEA9_A001137</name>
</gene>
<dbReference type="EMBL" id="CACTIH010009091">
    <property type="protein sequence ID" value="CAA3023468.1"/>
    <property type="molecule type" value="Genomic_DNA"/>
</dbReference>
<protein>
    <submittedName>
        <fullName evidence="2">Uncharacterized protein</fullName>
    </submittedName>
</protein>
<dbReference type="Proteomes" id="UP000594638">
    <property type="component" value="Unassembled WGS sequence"/>
</dbReference>
<name>A0A8S0V144_OLEEU</name>
<dbReference type="AlphaFoldDB" id="A0A8S0V144"/>
<feature type="region of interest" description="Disordered" evidence="1">
    <location>
        <begin position="1"/>
        <end position="107"/>
    </location>
</feature>
<keyword evidence="3" id="KW-1185">Reference proteome</keyword>
<evidence type="ECO:0000313" key="3">
    <source>
        <dbReference type="Proteomes" id="UP000594638"/>
    </source>
</evidence>
<feature type="compositionally biased region" description="Basic and acidic residues" evidence="1">
    <location>
        <begin position="94"/>
        <end position="104"/>
    </location>
</feature>
<proteinExistence type="predicted"/>
<feature type="compositionally biased region" description="Acidic residues" evidence="1">
    <location>
        <begin position="29"/>
        <end position="41"/>
    </location>
</feature>
<feature type="compositionally biased region" description="Basic and acidic residues" evidence="1">
    <location>
        <begin position="75"/>
        <end position="87"/>
    </location>
</feature>